<feature type="compositionally biased region" description="Low complexity" evidence="1">
    <location>
        <begin position="118"/>
        <end position="127"/>
    </location>
</feature>
<comment type="caution">
    <text evidence="2">The sequence shown here is derived from an EMBL/GenBank/DDBJ whole genome shotgun (WGS) entry which is preliminary data.</text>
</comment>
<evidence type="ECO:0000313" key="3">
    <source>
        <dbReference type="Proteomes" id="UP000654471"/>
    </source>
</evidence>
<keyword evidence="3" id="KW-1185">Reference proteome</keyword>
<dbReference type="Proteomes" id="UP000654471">
    <property type="component" value="Unassembled WGS sequence"/>
</dbReference>
<feature type="region of interest" description="Disordered" evidence="1">
    <location>
        <begin position="80"/>
        <end position="127"/>
    </location>
</feature>
<dbReference type="EMBL" id="BMRP01000020">
    <property type="protein sequence ID" value="GGU79959.1"/>
    <property type="molecule type" value="Genomic_DNA"/>
</dbReference>
<feature type="compositionally biased region" description="Low complexity" evidence="1">
    <location>
        <begin position="29"/>
        <end position="41"/>
    </location>
</feature>
<name>A0ABQ2VCK4_9ACTN</name>
<sequence length="127" mass="12560">MSRPWLDCTPGSEKSSEYSPPNVRWSTCTPASATSHSTRTTTECRAHHSPMRRNAPSGRLLPGPLGEFGNDMPAFKAGFAGAACGGSETGGSAGATAGGEGGSPGRTGEPGRGGPGGALPAEGCAAN</sequence>
<accession>A0ABQ2VCK4</accession>
<feature type="region of interest" description="Disordered" evidence="1">
    <location>
        <begin position="1"/>
        <end position="66"/>
    </location>
</feature>
<reference evidence="3" key="1">
    <citation type="journal article" date="2019" name="Int. J. Syst. Evol. Microbiol.">
        <title>The Global Catalogue of Microorganisms (GCM) 10K type strain sequencing project: providing services to taxonomists for standard genome sequencing and annotation.</title>
        <authorList>
            <consortium name="The Broad Institute Genomics Platform"/>
            <consortium name="The Broad Institute Genome Sequencing Center for Infectious Disease"/>
            <person name="Wu L."/>
            <person name="Ma J."/>
        </authorList>
    </citation>
    <scope>NUCLEOTIDE SEQUENCE [LARGE SCALE GENOMIC DNA]</scope>
    <source>
        <strain evidence="3">JCM 3399</strain>
    </source>
</reference>
<gene>
    <name evidence="2" type="ORF">GCM10010211_52560</name>
</gene>
<feature type="compositionally biased region" description="Gly residues" evidence="1">
    <location>
        <begin position="83"/>
        <end position="117"/>
    </location>
</feature>
<proteinExistence type="predicted"/>
<evidence type="ECO:0000313" key="2">
    <source>
        <dbReference type="EMBL" id="GGU79959.1"/>
    </source>
</evidence>
<organism evidence="2 3">
    <name type="scientific">Streptomyces albospinus</name>
    <dbReference type="NCBI Taxonomy" id="285515"/>
    <lineage>
        <taxon>Bacteria</taxon>
        <taxon>Bacillati</taxon>
        <taxon>Actinomycetota</taxon>
        <taxon>Actinomycetes</taxon>
        <taxon>Kitasatosporales</taxon>
        <taxon>Streptomycetaceae</taxon>
        <taxon>Streptomyces</taxon>
    </lineage>
</organism>
<evidence type="ECO:0000256" key="1">
    <source>
        <dbReference type="SAM" id="MobiDB-lite"/>
    </source>
</evidence>
<protein>
    <submittedName>
        <fullName evidence="2">Uncharacterized protein</fullName>
    </submittedName>
</protein>